<evidence type="ECO:0000256" key="3">
    <source>
        <dbReference type="ARBA" id="ARBA00022692"/>
    </source>
</evidence>
<dbReference type="GO" id="GO:0016020">
    <property type="term" value="C:membrane"/>
    <property type="evidence" value="ECO:0007669"/>
    <property type="project" value="UniProtKB-SubCell"/>
</dbReference>
<evidence type="ECO:0000256" key="2">
    <source>
        <dbReference type="ARBA" id="ARBA00009773"/>
    </source>
</evidence>
<keyword evidence="4 6" id="KW-1133">Transmembrane helix</keyword>
<dbReference type="Proteomes" id="UP000813672">
    <property type="component" value="Unassembled WGS sequence"/>
</dbReference>
<gene>
    <name evidence="7" type="ORF">KBY27_10520</name>
</gene>
<evidence type="ECO:0000256" key="5">
    <source>
        <dbReference type="ARBA" id="ARBA00023136"/>
    </source>
</evidence>
<proteinExistence type="inferred from homology"/>
<protein>
    <submittedName>
        <fullName evidence="7">AI-2E family transporter</fullName>
    </submittedName>
</protein>
<dbReference type="RefSeq" id="WP_234162854.1">
    <property type="nucleotide sequence ID" value="NZ_JAGQAF010000005.1"/>
</dbReference>
<feature type="transmembrane region" description="Helical" evidence="6">
    <location>
        <begin position="38"/>
        <end position="58"/>
    </location>
</feature>
<feature type="transmembrane region" description="Helical" evidence="6">
    <location>
        <begin position="70"/>
        <end position="89"/>
    </location>
</feature>
<name>A0A9Q3WL32_9RHOB</name>
<feature type="transmembrane region" description="Helical" evidence="6">
    <location>
        <begin position="140"/>
        <end position="164"/>
    </location>
</feature>
<keyword evidence="5 6" id="KW-0472">Membrane</keyword>
<dbReference type="PANTHER" id="PTHR21716:SF64">
    <property type="entry name" value="AI-2 TRANSPORT PROTEIN TQSA"/>
    <property type="match status" value="1"/>
</dbReference>
<feature type="transmembrane region" description="Helical" evidence="6">
    <location>
        <begin position="319"/>
        <end position="338"/>
    </location>
</feature>
<evidence type="ECO:0000256" key="6">
    <source>
        <dbReference type="SAM" id="Phobius"/>
    </source>
</evidence>
<feature type="transmembrane region" description="Helical" evidence="6">
    <location>
        <begin position="232"/>
        <end position="254"/>
    </location>
</feature>
<keyword evidence="3 6" id="KW-0812">Transmembrane</keyword>
<evidence type="ECO:0000313" key="8">
    <source>
        <dbReference type="Proteomes" id="UP000813672"/>
    </source>
</evidence>
<comment type="similarity">
    <text evidence="2">Belongs to the autoinducer-2 exporter (AI-2E) (TC 2.A.86) family.</text>
</comment>
<accession>A0A9Q3WL32</accession>
<organism evidence="7 8">
    <name type="scientific">Ruegeria pomeroyi</name>
    <dbReference type="NCBI Taxonomy" id="89184"/>
    <lineage>
        <taxon>Bacteria</taxon>
        <taxon>Pseudomonadati</taxon>
        <taxon>Pseudomonadota</taxon>
        <taxon>Alphaproteobacteria</taxon>
        <taxon>Rhodobacterales</taxon>
        <taxon>Roseobacteraceae</taxon>
        <taxon>Ruegeria</taxon>
    </lineage>
</organism>
<comment type="caution">
    <text evidence="7">The sequence shown here is derived from an EMBL/GenBank/DDBJ whole genome shotgun (WGS) entry which is preliminary data.</text>
</comment>
<feature type="transmembrane region" description="Helical" evidence="6">
    <location>
        <begin position="12"/>
        <end position="32"/>
    </location>
</feature>
<dbReference type="PANTHER" id="PTHR21716">
    <property type="entry name" value="TRANSMEMBRANE PROTEIN"/>
    <property type="match status" value="1"/>
</dbReference>
<dbReference type="InterPro" id="IPR002549">
    <property type="entry name" value="AI-2E-like"/>
</dbReference>
<dbReference type="Pfam" id="PF01594">
    <property type="entry name" value="AI-2E_transport"/>
    <property type="match status" value="1"/>
</dbReference>
<evidence type="ECO:0000256" key="4">
    <source>
        <dbReference type="ARBA" id="ARBA00022989"/>
    </source>
</evidence>
<evidence type="ECO:0000313" key="7">
    <source>
        <dbReference type="EMBL" id="MCE8537894.1"/>
    </source>
</evidence>
<feature type="transmembrane region" description="Helical" evidence="6">
    <location>
        <begin position="203"/>
        <end position="225"/>
    </location>
</feature>
<reference evidence="7" key="1">
    <citation type="journal article" date="2021" name="Environ. Microbiol.">
        <title>Cryptic niche differentiation of novel sediment ecotypes of Rugeria pomeroyi correlates with nitrate respiration.</title>
        <authorList>
            <person name="Lin X."/>
            <person name="McNichol J."/>
            <person name="Chu X."/>
            <person name="Qian Y."/>
            <person name="Luo H."/>
        </authorList>
    </citation>
    <scope>NUCLEOTIDE SEQUENCE</scope>
    <source>
        <strain evidence="7">SZCCDBB064</strain>
    </source>
</reference>
<dbReference type="EMBL" id="JAGQAF010000005">
    <property type="protein sequence ID" value="MCE8537894.1"/>
    <property type="molecule type" value="Genomic_DNA"/>
</dbReference>
<evidence type="ECO:0000256" key="1">
    <source>
        <dbReference type="ARBA" id="ARBA00004141"/>
    </source>
</evidence>
<dbReference type="AlphaFoldDB" id="A0A9Q3WL32"/>
<dbReference type="GO" id="GO:0055085">
    <property type="term" value="P:transmembrane transport"/>
    <property type="evidence" value="ECO:0007669"/>
    <property type="project" value="TreeGrafter"/>
</dbReference>
<comment type="subcellular location">
    <subcellularLocation>
        <location evidence="1">Membrane</location>
        <topology evidence="1">Multi-pass membrane protein</topology>
    </subcellularLocation>
</comment>
<feature type="transmembrane region" description="Helical" evidence="6">
    <location>
        <begin position="266"/>
        <end position="283"/>
    </location>
</feature>
<sequence length="356" mass="38982">MTLKPDIRADTPVSVWFMTIVSIPIIIGMLWIGRGFLIPLAITLLLYILSSAMVDRFCNTQVFGWNPPRWLAKLASVGTILFAIVLLVATLAESADDVREALPKYEERFSAITLQFSLYVGPGVIDAVRSALSNLDMRSFISAAADQITGTLSILTLVALYLVFLMSEDTKWAQKIPRLASSDEGAQHLSKALLRIAEGVKQYMWVNALMSALSATVAFLIFTLIDLDFAPLLALIVFVVGFIPNIGAFIGIILPSLVALIQFDSFVPFFIVLVGYGLVDQFIGNVVQPSMQGRSLNVSTFMVMVFLTFWATIWGGIGAFLAIPMMFVILVICSEIPATRWIAVLLSSDGNLDPDD</sequence>